<sequence>MQAITYSEYGTPDTLTLSELPDPKVGPGEVLIRVRSASVNPVDWKLMAGYLDGLMQVDFPVIPGWDVAGVVEAVGLDTPEYAVGGEVISYARKDWVQQGTFAELVSAPVRTVARKPKSLDWHQAAGLPLTGLTAYQLLNRLGTKAGDTVLIHAAAGGVGILGVQIARALGARVIGTASEGNHEFLRELGVEPVVYGDGLAERVRELAPEGVDVVADFVGGVLDVTQSVLKEGGRHGSIADGAVEGAGGIAAWVRPDAADLQALADLADAGKLTVPVAEVFDLADAAAAYRLSQTGHVRGKIAIRVSD</sequence>
<dbReference type="eggNOG" id="COG0604">
    <property type="taxonomic scope" value="Bacteria"/>
</dbReference>
<dbReference type="STRING" id="1385521.N803_05115"/>
<dbReference type="GO" id="GO:0016491">
    <property type="term" value="F:oxidoreductase activity"/>
    <property type="evidence" value="ECO:0007669"/>
    <property type="project" value="UniProtKB-KW"/>
</dbReference>
<dbReference type="GO" id="GO:0008270">
    <property type="term" value="F:zinc ion binding"/>
    <property type="evidence" value="ECO:0007669"/>
    <property type="project" value="InterPro"/>
</dbReference>
<name>A0A0A0JFM2_9MICO</name>
<dbReference type="CDD" id="cd05289">
    <property type="entry name" value="MDR_like_2"/>
    <property type="match status" value="1"/>
</dbReference>
<protein>
    <submittedName>
        <fullName evidence="3">Alcohol dehydrogenase</fullName>
    </submittedName>
</protein>
<evidence type="ECO:0000256" key="1">
    <source>
        <dbReference type="ARBA" id="ARBA00023002"/>
    </source>
</evidence>
<dbReference type="InterPro" id="IPR011032">
    <property type="entry name" value="GroES-like_sf"/>
</dbReference>
<dbReference type="InterPro" id="IPR002364">
    <property type="entry name" value="Quin_OxRdtase/zeta-crystal_CS"/>
</dbReference>
<reference evidence="3 4" key="1">
    <citation type="submission" date="2013-08" db="EMBL/GenBank/DDBJ databases">
        <title>The genome sequence of Knoellia subterranea.</title>
        <authorList>
            <person name="Zhu W."/>
            <person name="Wang G."/>
        </authorList>
    </citation>
    <scope>NUCLEOTIDE SEQUENCE [LARGE SCALE GENOMIC DNA]</scope>
    <source>
        <strain evidence="3 4">KCTC 19937</strain>
    </source>
</reference>
<comment type="caution">
    <text evidence="3">The sequence shown here is derived from an EMBL/GenBank/DDBJ whole genome shotgun (WGS) entry which is preliminary data.</text>
</comment>
<dbReference type="Pfam" id="PF08240">
    <property type="entry name" value="ADH_N"/>
    <property type="match status" value="1"/>
</dbReference>
<evidence type="ECO:0000313" key="3">
    <source>
        <dbReference type="EMBL" id="KGN36245.1"/>
    </source>
</evidence>
<accession>A0A0A0JFM2</accession>
<dbReference type="SUPFAM" id="SSF50129">
    <property type="entry name" value="GroES-like"/>
    <property type="match status" value="1"/>
</dbReference>
<dbReference type="AlphaFoldDB" id="A0A0A0JFM2"/>
<feature type="domain" description="Enoyl reductase (ER)" evidence="2">
    <location>
        <begin position="10"/>
        <end position="303"/>
    </location>
</feature>
<organism evidence="3 4">
    <name type="scientific">Knoellia subterranea KCTC 19937</name>
    <dbReference type="NCBI Taxonomy" id="1385521"/>
    <lineage>
        <taxon>Bacteria</taxon>
        <taxon>Bacillati</taxon>
        <taxon>Actinomycetota</taxon>
        <taxon>Actinomycetes</taxon>
        <taxon>Micrococcales</taxon>
        <taxon>Intrasporangiaceae</taxon>
        <taxon>Knoellia</taxon>
    </lineage>
</organism>
<dbReference type="EMBL" id="AVPK01000013">
    <property type="protein sequence ID" value="KGN36245.1"/>
    <property type="molecule type" value="Genomic_DNA"/>
</dbReference>
<dbReference type="PANTHER" id="PTHR11695:SF294">
    <property type="entry name" value="RETICULON-4-INTERACTING PROTEIN 1, MITOCHONDRIAL"/>
    <property type="match status" value="1"/>
</dbReference>
<dbReference type="InterPro" id="IPR020843">
    <property type="entry name" value="ER"/>
</dbReference>
<keyword evidence="1" id="KW-0560">Oxidoreductase</keyword>
<evidence type="ECO:0000259" key="2">
    <source>
        <dbReference type="SMART" id="SM00829"/>
    </source>
</evidence>
<evidence type="ECO:0000313" key="4">
    <source>
        <dbReference type="Proteomes" id="UP000030011"/>
    </source>
</evidence>
<proteinExistence type="predicted"/>
<dbReference type="SUPFAM" id="SSF51735">
    <property type="entry name" value="NAD(P)-binding Rossmann-fold domains"/>
    <property type="match status" value="1"/>
</dbReference>
<dbReference type="InterPro" id="IPR013154">
    <property type="entry name" value="ADH-like_N"/>
</dbReference>
<dbReference type="Gene3D" id="3.90.180.10">
    <property type="entry name" value="Medium-chain alcohol dehydrogenases, catalytic domain"/>
    <property type="match status" value="1"/>
</dbReference>
<dbReference type="Gene3D" id="3.40.50.720">
    <property type="entry name" value="NAD(P)-binding Rossmann-like Domain"/>
    <property type="match status" value="1"/>
</dbReference>
<dbReference type="PROSITE" id="PS01162">
    <property type="entry name" value="QOR_ZETA_CRYSTAL"/>
    <property type="match status" value="1"/>
</dbReference>
<dbReference type="Proteomes" id="UP000030011">
    <property type="component" value="Unassembled WGS sequence"/>
</dbReference>
<dbReference type="InterPro" id="IPR036291">
    <property type="entry name" value="NAD(P)-bd_dom_sf"/>
</dbReference>
<dbReference type="SMART" id="SM00829">
    <property type="entry name" value="PKS_ER"/>
    <property type="match status" value="1"/>
</dbReference>
<dbReference type="InterPro" id="IPR050700">
    <property type="entry name" value="YIM1/Zinc_Alcohol_DH_Fams"/>
</dbReference>
<dbReference type="RefSeq" id="WP_035907105.1">
    <property type="nucleotide sequence ID" value="NZ_AVPK01000013.1"/>
</dbReference>
<keyword evidence="4" id="KW-1185">Reference proteome</keyword>
<dbReference type="PANTHER" id="PTHR11695">
    <property type="entry name" value="ALCOHOL DEHYDROGENASE RELATED"/>
    <property type="match status" value="1"/>
</dbReference>
<dbReference type="Pfam" id="PF13602">
    <property type="entry name" value="ADH_zinc_N_2"/>
    <property type="match status" value="1"/>
</dbReference>
<gene>
    <name evidence="3" type="ORF">N803_05115</name>
</gene>